<dbReference type="AlphaFoldDB" id="A0A1I6RJI3"/>
<dbReference type="Pfam" id="PF12867">
    <property type="entry name" value="DinB_2"/>
    <property type="match status" value="1"/>
</dbReference>
<dbReference type="InterPro" id="IPR024775">
    <property type="entry name" value="DinB-like"/>
</dbReference>
<dbReference type="RefSeq" id="WP_091836418.1">
    <property type="nucleotide sequence ID" value="NZ_FPAA01000005.1"/>
</dbReference>
<organism evidence="2 3">
    <name type="scientific">Marininema halotolerans</name>
    <dbReference type="NCBI Taxonomy" id="1155944"/>
    <lineage>
        <taxon>Bacteria</taxon>
        <taxon>Bacillati</taxon>
        <taxon>Bacillota</taxon>
        <taxon>Bacilli</taxon>
        <taxon>Bacillales</taxon>
        <taxon>Thermoactinomycetaceae</taxon>
        <taxon>Marininema</taxon>
    </lineage>
</organism>
<dbReference type="EMBL" id="FPAA01000005">
    <property type="protein sequence ID" value="SFS64899.1"/>
    <property type="molecule type" value="Genomic_DNA"/>
</dbReference>
<reference evidence="3" key="1">
    <citation type="submission" date="2016-10" db="EMBL/GenBank/DDBJ databases">
        <authorList>
            <person name="Varghese N."/>
            <person name="Submissions S."/>
        </authorList>
    </citation>
    <scope>NUCLEOTIDE SEQUENCE [LARGE SCALE GENOMIC DNA]</scope>
    <source>
        <strain evidence="3">DSM 45789</strain>
    </source>
</reference>
<dbReference type="SUPFAM" id="SSF109854">
    <property type="entry name" value="DinB/YfiT-like putative metalloenzymes"/>
    <property type="match status" value="1"/>
</dbReference>
<dbReference type="Proteomes" id="UP000198660">
    <property type="component" value="Unassembled WGS sequence"/>
</dbReference>
<accession>A0A1I6RJI3</accession>
<sequence length="154" mass="18218">MRPIDLMVFHLEEVRRRSIKTWLGVPEGHDHWRPDKEAFSFIEMVRGIWKRDTQYLQLLRSKGEDIPDESLSEPSLTTIPQEIEFSFAQRLKLLNGVKSLQPLDLDNQRITRTTGESQPLSEFLLLIAHHEAVHTGYFMQYLRMFQADRPNIWD</sequence>
<protein>
    <submittedName>
        <fullName evidence="2">DinB superfamily protein</fullName>
    </submittedName>
</protein>
<keyword evidence="3" id="KW-1185">Reference proteome</keyword>
<dbReference type="InterPro" id="IPR034660">
    <property type="entry name" value="DinB/YfiT-like"/>
</dbReference>
<evidence type="ECO:0000313" key="2">
    <source>
        <dbReference type="EMBL" id="SFS64899.1"/>
    </source>
</evidence>
<name>A0A1I6RJI3_9BACL</name>
<dbReference type="Gene3D" id="1.20.120.450">
    <property type="entry name" value="dinb family like domain"/>
    <property type="match status" value="1"/>
</dbReference>
<feature type="domain" description="DinB-like" evidence="1">
    <location>
        <begin position="10"/>
        <end position="137"/>
    </location>
</feature>
<evidence type="ECO:0000259" key="1">
    <source>
        <dbReference type="Pfam" id="PF12867"/>
    </source>
</evidence>
<evidence type="ECO:0000313" key="3">
    <source>
        <dbReference type="Proteomes" id="UP000198660"/>
    </source>
</evidence>
<proteinExistence type="predicted"/>
<gene>
    <name evidence="2" type="ORF">SAMN05444972_105139</name>
</gene>